<keyword evidence="2" id="KW-1185">Reference proteome</keyword>
<protein>
    <recommendedName>
        <fullName evidence="3">ADP-ribosylation/crystallin J1</fullName>
    </recommendedName>
</protein>
<proteinExistence type="predicted"/>
<gene>
    <name evidence="1" type="ORF">KCG35_25450</name>
</gene>
<dbReference type="RefSeq" id="WP_215822652.1">
    <property type="nucleotide sequence ID" value="NZ_JAGSOY010000259.1"/>
</dbReference>
<reference evidence="1 2" key="1">
    <citation type="submission" date="2021-04" db="EMBL/GenBank/DDBJ databases">
        <authorList>
            <person name="Pira H."/>
            <person name="Risdian C."/>
            <person name="Wink J."/>
        </authorList>
    </citation>
    <scope>NUCLEOTIDE SEQUENCE [LARGE SCALE GENOMIC DNA]</scope>
    <source>
        <strain evidence="1 2">WH53</strain>
    </source>
</reference>
<dbReference type="EMBL" id="JAGSOY010000259">
    <property type="protein sequence ID" value="MBU2714400.1"/>
    <property type="molecule type" value="Genomic_DNA"/>
</dbReference>
<dbReference type="Proteomes" id="UP000690515">
    <property type="component" value="Unassembled WGS sequence"/>
</dbReference>
<evidence type="ECO:0000313" key="2">
    <source>
        <dbReference type="Proteomes" id="UP000690515"/>
    </source>
</evidence>
<name>A0ABS5ZKD6_9GAMM</name>
<comment type="caution">
    <text evidence="1">The sequence shown here is derived from an EMBL/GenBank/DDBJ whole genome shotgun (WGS) entry which is preliminary data.</text>
</comment>
<organism evidence="1 2">
    <name type="scientific">Zooshikella harenae</name>
    <dbReference type="NCBI Taxonomy" id="2827238"/>
    <lineage>
        <taxon>Bacteria</taxon>
        <taxon>Pseudomonadati</taxon>
        <taxon>Pseudomonadota</taxon>
        <taxon>Gammaproteobacteria</taxon>
        <taxon>Oceanospirillales</taxon>
        <taxon>Zooshikellaceae</taxon>
        <taxon>Zooshikella</taxon>
    </lineage>
</organism>
<evidence type="ECO:0008006" key="3">
    <source>
        <dbReference type="Google" id="ProtNLM"/>
    </source>
</evidence>
<evidence type="ECO:0000313" key="1">
    <source>
        <dbReference type="EMBL" id="MBU2714400.1"/>
    </source>
</evidence>
<accession>A0ABS5ZKD6</accession>
<sequence>MDKTTVTMYRPCGQKELDLVAESDYKRWPPRLPDQPIFYPVTNELYAIEVNKWNVSQFGKGYVTRFEVRKSFVDNYKVETVGSKYHTEWWIPANELENLNDNIVGVIEVIHEESR</sequence>